<reference evidence="2" key="1">
    <citation type="submission" date="2020-09" db="EMBL/GenBank/DDBJ databases">
        <title>Desulfogranum mesoprofundum gen. nov., sp. nov., a novel mesophilic, sulfate-reducing chemolithoautotroph isolated from a deep-sea hydrothermal vent chimney in the Suiyo Seamount.</title>
        <authorList>
            <person name="Hashimoto Y."/>
            <person name="Nakagawa S."/>
        </authorList>
    </citation>
    <scope>NUCLEOTIDE SEQUENCE</scope>
    <source>
        <strain evidence="2">KT2</strain>
    </source>
</reference>
<dbReference type="AlphaFoldDB" id="A0A8D5FQT6"/>
<gene>
    <name evidence="2" type="ORF">DGMP_07620</name>
</gene>
<evidence type="ECO:0000313" key="2">
    <source>
        <dbReference type="EMBL" id="BCL60069.1"/>
    </source>
</evidence>
<evidence type="ECO:0000259" key="1">
    <source>
        <dbReference type="Pfam" id="PF01402"/>
    </source>
</evidence>
<protein>
    <submittedName>
        <fullName evidence="2">Transcriptional regulator</fullName>
    </submittedName>
</protein>
<dbReference type="Pfam" id="PF01402">
    <property type="entry name" value="RHH_1"/>
    <property type="match status" value="1"/>
</dbReference>
<feature type="domain" description="Ribbon-helix-helix protein CopG" evidence="1">
    <location>
        <begin position="2"/>
        <end position="37"/>
    </location>
</feature>
<dbReference type="KEGG" id="dbk:DGMP_07620"/>
<sequence length="80" mass="9122">MITIRLDQKLEQQIENTAKNLGLSKSELIRKSINEYLSKLKQPNAWDIGEDLFGKYSSGLGNLSSDRKELIKNTIKAKRT</sequence>
<accession>A0A8D5FQT6</accession>
<dbReference type="GO" id="GO:0006355">
    <property type="term" value="P:regulation of DNA-templated transcription"/>
    <property type="evidence" value="ECO:0007669"/>
    <property type="project" value="InterPro"/>
</dbReference>
<evidence type="ECO:0000313" key="3">
    <source>
        <dbReference type="Proteomes" id="UP000826725"/>
    </source>
</evidence>
<name>A0A8D5FQT6_9BACT</name>
<dbReference type="CDD" id="cd22231">
    <property type="entry name" value="RHH_NikR_HicB-like"/>
    <property type="match status" value="1"/>
</dbReference>
<dbReference type="InterPro" id="IPR002145">
    <property type="entry name" value="CopG"/>
</dbReference>
<dbReference type="EMBL" id="AP024086">
    <property type="protein sequence ID" value="BCL60069.1"/>
    <property type="molecule type" value="Genomic_DNA"/>
</dbReference>
<keyword evidence="3" id="KW-1185">Reference proteome</keyword>
<organism evidence="2 3">
    <name type="scientific">Desulfomarina profundi</name>
    <dbReference type="NCBI Taxonomy" id="2772557"/>
    <lineage>
        <taxon>Bacteria</taxon>
        <taxon>Pseudomonadati</taxon>
        <taxon>Thermodesulfobacteriota</taxon>
        <taxon>Desulfobulbia</taxon>
        <taxon>Desulfobulbales</taxon>
        <taxon>Desulfobulbaceae</taxon>
        <taxon>Desulfomarina</taxon>
    </lineage>
</organism>
<dbReference type="RefSeq" id="WP_228856240.1">
    <property type="nucleotide sequence ID" value="NZ_AP024086.1"/>
</dbReference>
<dbReference type="Proteomes" id="UP000826725">
    <property type="component" value="Chromosome"/>
</dbReference>
<proteinExistence type="predicted"/>